<keyword evidence="4 10" id="KW-0479">Metal-binding</keyword>
<name>A0A3B5KZT9_9TELE</name>
<evidence type="ECO:0000256" key="9">
    <source>
        <dbReference type="PIRSR" id="PIRSR604808-1"/>
    </source>
</evidence>
<dbReference type="InterPro" id="IPR005135">
    <property type="entry name" value="Endo/exonuclease/phosphatase"/>
</dbReference>
<feature type="active site" description="Proton acceptor" evidence="9">
    <location>
        <position position="241"/>
    </location>
</feature>
<dbReference type="AlphaFoldDB" id="A0A3B5KZT9"/>
<dbReference type="GO" id="GO:0008081">
    <property type="term" value="F:phosphoric diester hydrolase activity"/>
    <property type="evidence" value="ECO:0007669"/>
    <property type="project" value="TreeGrafter"/>
</dbReference>
<keyword evidence="10" id="KW-0464">Manganese</keyword>
<evidence type="ECO:0000256" key="8">
    <source>
        <dbReference type="ARBA" id="ARBA00023204"/>
    </source>
</evidence>
<dbReference type="GO" id="GO:0003906">
    <property type="term" value="F:DNA-(apurinic or apyrimidinic site) endonuclease activity"/>
    <property type="evidence" value="ECO:0007669"/>
    <property type="project" value="TreeGrafter"/>
</dbReference>
<dbReference type="InterPro" id="IPR036691">
    <property type="entry name" value="Endo/exonu/phosph_ase_sf"/>
</dbReference>
<feature type="site" description="Interaction with DNA substrate" evidence="11">
    <location>
        <position position="241"/>
    </location>
</feature>
<feature type="binding site" evidence="10">
    <location>
        <position position="241"/>
    </location>
    <ligand>
        <name>Mg(2+)</name>
        <dbReference type="ChEBI" id="CHEBI:18420"/>
        <label>1</label>
    </ligand>
</feature>
<evidence type="ECO:0000313" key="13">
    <source>
        <dbReference type="Ensembl" id="ENSXCOP00000003141.1"/>
    </source>
</evidence>
<keyword evidence="7 10" id="KW-0460">Magnesium</keyword>
<reference evidence="13" key="1">
    <citation type="submission" date="2025-08" db="UniProtKB">
        <authorList>
            <consortium name="Ensembl"/>
        </authorList>
    </citation>
    <scope>IDENTIFICATION</scope>
</reference>
<keyword evidence="5" id="KW-0227">DNA damage</keyword>
<dbReference type="STRING" id="32473.ENSXCOP00000003141"/>
<evidence type="ECO:0000313" key="14">
    <source>
        <dbReference type="Proteomes" id="UP000261380"/>
    </source>
</evidence>
<feature type="binding site" evidence="10">
    <location>
        <position position="43"/>
    </location>
    <ligand>
        <name>Mg(2+)</name>
        <dbReference type="ChEBI" id="CHEBI:18420"/>
        <label>1</label>
    </ligand>
</feature>
<evidence type="ECO:0000256" key="7">
    <source>
        <dbReference type="ARBA" id="ARBA00022842"/>
    </source>
</evidence>
<feature type="domain" description="Endonuclease/exonuclease/phosphatase" evidence="12">
    <location>
        <begin position="11"/>
        <end position="133"/>
    </location>
</feature>
<dbReference type="Gene3D" id="3.60.10.10">
    <property type="entry name" value="Endonuclease/exonuclease/phosphatase"/>
    <property type="match status" value="1"/>
</dbReference>
<evidence type="ECO:0000256" key="4">
    <source>
        <dbReference type="ARBA" id="ARBA00022723"/>
    </source>
</evidence>
<accession>A0A3B5KZT9</accession>
<dbReference type="CDD" id="cd09076">
    <property type="entry name" value="L1-EN"/>
    <property type="match status" value="1"/>
</dbReference>
<keyword evidence="8" id="KW-0234">DNA repair</keyword>
<evidence type="ECO:0000256" key="11">
    <source>
        <dbReference type="PIRSR" id="PIRSR604808-3"/>
    </source>
</evidence>
<dbReference type="SUPFAM" id="SSF56219">
    <property type="entry name" value="DNase I-like"/>
    <property type="match status" value="1"/>
</dbReference>
<dbReference type="Pfam" id="PF03372">
    <property type="entry name" value="Exo_endo_phos"/>
    <property type="match status" value="1"/>
</dbReference>
<dbReference type="GeneTree" id="ENSGT00950000183016"/>
<comment type="cofactor">
    <cofactor evidence="10">
        <name>Mg(2+)</name>
        <dbReference type="ChEBI" id="CHEBI:18420"/>
    </cofactor>
    <cofactor evidence="10">
        <name>Mn(2+)</name>
        <dbReference type="ChEBI" id="CHEBI:29035"/>
    </cofactor>
    <text evidence="10">Probably binds two magnesium or manganese ions per subunit.</text>
</comment>
<evidence type="ECO:0000256" key="6">
    <source>
        <dbReference type="ARBA" id="ARBA00022801"/>
    </source>
</evidence>
<keyword evidence="6" id="KW-0378">Hydrolase</keyword>
<dbReference type="PANTHER" id="PTHR22748:SF26">
    <property type="entry name" value="ENDONUCLEASE_EXONUCLEASE_PHOSPHATASE DOMAIN-CONTAINING PROTEIN"/>
    <property type="match status" value="1"/>
</dbReference>
<feature type="binding site" evidence="10">
    <location>
        <position position="240"/>
    </location>
    <ligand>
        <name>Mg(2+)</name>
        <dbReference type="ChEBI" id="CHEBI:18420"/>
        <label>1</label>
    </ligand>
</feature>
<dbReference type="InterPro" id="IPR004808">
    <property type="entry name" value="AP_endonuc_1"/>
</dbReference>
<sequence>MNNKTGLLNCISLNVRGINNPIKRKKVLTYFKKQSTDIAFIQETHLTDIEHLKLRRDWVGHVFYSSFSSKARGVALLINKNLTFRLNYMENDGFGRFILVDCVINTNRVILVSLYGPNLDNPEFFNDLILKLAAIEAPCILGDDGSNLLLLVTPSNTNLLLGVTSWCKLVTPTRFAVALAQGMKELGLGDVWRLRNPTCKDYSFYSNVHNTYSRIYMFLTSHPLLSQIKTCSYLAATISDHNPIQMKLEFHHPVSSSPRWRFREYLLRHPEFVTFMNAKIDMYLEVNLNTSSHSNIWEALKAYMKGHIISYVSHKNKQKREQLAQLEKDIRTLEIDHSKTKHPELLGVLKQKRISYDNLCTSKAEAAMARTKYHYYEFGNKTNQQMLCPPVKINYTKTEPSYSVIPNL</sequence>
<comment type="catalytic activity">
    <reaction evidence="1">
        <text>Exonucleolytic cleavage in the 3'- to 5'-direction to yield nucleoside 5'-phosphates.</text>
        <dbReference type="EC" id="3.1.11.2"/>
    </reaction>
</comment>
<feature type="active site" description="Proton donor/acceptor" evidence="9">
    <location>
        <position position="143"/>
    </location>
</feature>
<dbReference type="GO" id="GO:0046872">
    <property type="term" value="F:metal ion binding"/>
    <property type="evidence" value="ECO:0007669"/>
    <property type="project" value="UniProtKB-KW"/>
</dbReference>
<dbReference type="GO" id="GO:0005634">
    <property type="term" value="C:nucleus"/>
    <property type="evidence" value="ECO:0007669"/>
    <property type="project" value="TreeGrafter"/>
</dbReference>
<comment type="similarity">
    <text evidence="2">Belongs to the DNA repair enzymes AP/ExoA family.</text>
</comment>
<dbReference type="Proteomes" id="UP000261380">
    <property type="component" value="Unplaced"/>
</dbReference>
<reference evidence="13" key="2">
    <citation type="submission" date="2025-09" db="UniProtKB">
        <authorList>
            <consortium name="Ensembl"/>
        </authorList>
    </citation>
    <scope>IDENTIFICATION</scope>
</reference>
<proteinExistence type="inferred from homology"/>
<dbReference type="GO" id="GO:0008311">
    <property type="term" value="F:double-stranded DNA 3'-5' DNA exonuclease activity"/>
    <property type="evidence" value="ECO:0007669"/>
    <property type="project" value="UniProtKB-EC"/>
</dbReference>
<evidence type="ECO:0000256" key="3">
    <source>
        <dbReference type="ARBA" id="ARBA00012115"/>
    </source>
</evidence>
<organism evidence="13 14">
    <name type="scientific">Xiphophorus couchianus</name>
    <name type="common">Monterrey platyfish</name>
    <dbReference type="NCBI Taxonomy" id="32473"/>
    <lineage>
        <taxon>Eukaryota</taxon>
        <taxon>Metazoa</taxon>
        <taxon>Chordata</taxon>
        <taxon>Craniata</taxon>
        <taxon>Vertebrata</taxon>
        <taxon>Euteleostomi</taxon>
        <taxon>Actinopterygii</taxon>
        <taxon>Neopterygii</taxon>
        <taxon>Teleostei</taxon>
        <taxon>Neoteleostei</taxon>
        <taxon>Acanthomorphata</taxon>
        <taxon>Ovalentaria</taxon>
        <taxon>Atherinomorphae</taxon>
        <taxon>Cyprinodontiformes</taxon>
        <taxon>Poeciliidae</taxon>
        <taxon>Poeciliinae</taxon>
        <taxon>Xiphophorus</taxon>
    </lineage>
</organism>
<dbReference type="PANTHER" id="PTHR22748">
    <property type="entry name" value="AP ENDONUCLEASE"/>
    <property type="match status" value="1"/>
</dbReference>
<keyword evidence="14" id="KW-1185">Reference proteome</keyword>
<evidence type="ECO:0000256" key="10">
    <source>
        <dbReference type="PIRSR" id="PIRSR604808-2"/>
    </source>
</evidence>
<dbReference type="Ensembl" id="ENSXCOT00000003178.1">
    <property type="protein sequence ID" value="ENSXCOP00000003141.1"/>
    <property type="gene ID" value="ENSXCOG00000002481.1"/>
</dbReference>
<dbReference type="GO" id="GO:0006284">
    <property type="term" value="P:base-excision repair"/>
    <property type="evidence" value="ECO:0007669"/>
    <property type="project" value="TreeGrafter"/>
</dbReference>
<protein>
    <recommendedName>
        <fullName evidence="3">exodeoxyribonuclease III</fullName>
        <ecNumber evidence="3">3.1.11.2</ecNumber>
    </recommendedName>
</protein>
<evidence type="ECO:0000259" key="12">
    <source>
        <dbReference type="Pfam" id="PF03372"/>
    </source>
</evidence>
<evidence type="ECO:0000256" key="1">
    <source>
        <dbReference type="ARBA" id="ARBA00000493"/>
    </source>
</evidence>
<evidence type="ECO:0000256" key="5">
    <source>
        <dbReference type="ARBA" id="ARBA00022763"/>
    </source>
</evidence>
<feature type="binding site" evidence="10">
    <location>
        <position position="143"/>
    </location>
    <ligand>
        <name>Mg(2+)</name>
        <dbReference type="ChEBI" id="CHEBI:18420"/>
        <label>1</label>
    </ligand>
</feature>
<evidence type="ECO:0000256" key="2">
    <source>
        <dbReference type="ARBA" id="ARBA00007092"/>
    </source>
</evidence>
<feature type="binding site" evidence="10">
    <location>
        <position position="14"/>
    </location>
    <ligand>
        <name>Mg(2+)</name>
        <dbReference type="ChEBI" id="CHEBI:18420"/>
        <label>1</label>
    </ligand>
</feature>
<feature type="active site" evidence="9">
    <location>
        <position position="115"/>
    </location>
</feature>
<dbReference type="EC" id="3.1.11.2" evidence="3"/>